<dbReference type="SUPFAM" id="SSF48452">
    <property type="entry name" value="TPR-like"/>
    <property type="match status" value="1"/>
</dbReference>
<dbReference type="InterPro" id="IPR002182">
    <property type="entry name" value="NB-ARC"/>
</dbReference>
<feature type="repeat" description="TPR" evidence="1">
    <location>
        <begin position="501"/>
        <end position="534"/>
    </location>
</feature>
<accession>A0ABR1TUD1</accession>
<dbReference type="PANTHER" id="PTHR47691">
    <property type="entry name" value="REGULATOR-RELATED"/>
    <property type="match status" value="1"/>
</dbReference>
<dbReference type="Pfam" id="PF00931">
    <property type="entry name" value="NB-ARC"/>
    <property type="match status" value="1"/>
</dbReference>
<evidence type="ECO:0000313" key="3">
    <source>
        <dbReference type="EMBL" id="KAK8050250.1"/>
    </source>
</evidence>
<name>A0ABR1TUD1_9PEZI</name>
<feature type="domain" description="NB-ARC" evidence="2">
    <location>
        <begin position="48"/>
        <end position="181"/>
    </location>
</feature>
<comment type="caution">
    <text evidence="3">The sequence shown here is derived from an EMBL/GenBank/DDBJ whole genome shotgun (WGS) entry which is preliminary data.</text>
</comment>
<dbReference type="InterPro" id="IPR011990">
    <property type="entry name" value="TPR-like_helical_dom_sf"/>
</dbReference>
<reference evidence="3 4" key="1">
    <citation type="submission" date="2023-01" db="EMBL/GenBank/DDBJ databases">
        <title>Analysis of 21 Apiospora genomes using comparative genomics revels a genus with tremendous synthesis potential of carbohydrate active enzymes and secondary metabolites.</title>
        <authorList>
            <person name="Sorensen T."/>
        </authorList>
    </citation>
    <scope>NUCLEOTIDE SEQUENCE [LARGE SCALE GENOMIC DNA]</scope>
    <source>
        <strain evidence="3 4">CBS 135458</strain>
    </source>
</reference>
<dbReference type="GeneID" id="92096452"/>
<dbReference type="PANTHER" id="PTHR47691:SF3">
    <property type="entry name" value="HTH-TYPE TRANSCRIPTIONAL REGULATOR RV0890C-RELATED"/>
    <property type="match status" value="1"/>
</dbReference>
<organism evidence="3 4">
    <name type="scientific">Apiospora phragmitis</name>
    <dbReference type="NCBI Taxonomy" id="2905665"/>
    <lineage>
        <taxon>Eukaryota</taxon>
        <taxon>Fungi</taxon>
        <taxon>Dikarya</taxon>
        <taxon>Ascomycota</taxon>
        <taxon>Pezizomycotina</taxon>
        <taxon>Sordariomycetes</taxon>
        <taxon>Xylariomycetidae</taxon>
        <taxon>Amphisphaeriales</taxon>
        <taxon>Apiosporaceae</taxon>
        <taxon>Apiospora</taxon>
    </lineage>
</organism>
<dbReference type="Gene3D" id="1.25.40.10">
    <property type="entry name" value="Tetratricopeptide repeat domain"/>
    <property type="match status" value="2"/>
</dbReference>
<dbReference type="Proteomes" id="UP001480595">
    <property type="component" value="Unassembled WGS sequence"/>
</dbReference>
<dbReference type="InterPro" id="IPR027417">
    <property type="entry name" value="P-loop_NTPase"/>
</dbReference>
<proteinExistence type="predicted"/>
<keyword evidence="1" id="KW-0802">TPR repeat</keyword>
<evidence type="ECO:0000256" key="1">
    <source>
        <dbReference type="PROSITE-ProRule" id="PRU00339"/>
    </source>
</evidence>
<evidence type="ECO:0000259" key="2">
    <source>
        <dbReference type="Pfam" id="PF00931"/>
    </source>
</evidence>
<dbReference type="PROSITE" id="PS50005">
    <property type="entry name" value="TPR"/>
    <property type="match status" value="1"/>
</dbReference>
<sequence>MDATRPRDRVSIKVEVLRYPPNPHFTGRSWELTFLDAWLSLSEGRSCVVGGMPGMGKTQLVNAYVHRFSSGYDCIIWLPSGETDSMMSTMRHFCHRLGIATAQSDLETCTKAFQSWLTTSKNWLLIFDDVVEWSAIKDFLPTAHGSSLITTRDPRIIPNATHNLQLNSLDSTSGAELLCAYLNWQAETISEDDQGLARKVSEELGGSPMALAHVAGYMKKHELSLDTIAERLRVVQSCDQIWRERYILATCPHPASLSEVWDSTLAVLRPEGRAILELLAFFNADQVPEDFWGSRIKDEPQRAVFNKALEDLVQRGLVNRRRIDGVAHIATHRALQNDMLCRLRWGTRRYSCALENAIAMVHAACLRREPFVESDHELWPQYDRVLTQAESLRLRVAADRFPRMVALQLCGVYAEVCRYLHLRGDHGTAQPLVEAGLRMCAALSEKAAASVHATLLLLSVENTNALGPPKRTSALAACNRAVTLRKEYLTKGAKIDSLLLSDALRGLGRAFLEASDWPKAATQLSESLDLMEKHQAPPELPYCFTGAYEALSLVRMSQQRSGEALDLIDKAIATAGLVKKPSAAVFLQLTFTRGVILFNQGSYKEAWKVARETLRSGEALLGAESSSALNSLFWVAHALFRQSLFREAERILRDLLRKSAKNRYWPPECVARAKYLLAETLEALGEELEEAGEMKKEAAESIGEDEGSISMTDFDVRISVYHGRSIGEEEG</sequence>
<dbReference type="SUPFAM" id="SSF52540">
    <property type="entry name" value="P-loop containing nucleoside triphosphate hydrolases"/>
    <property type="match status" value="1"/>
</dbReference>
<dbReference type="Gene3D" id="3.40.50.300">
    <property type="entry name" value="P-loop containing nucleotide triphosphate hydrolases"/>
    <property type="match status" value="1"/>
</dbReference>
<dbReference type="EMBL" id="JAQQWL010000011">
    <property type="protein sequence ID" value="KAK8050250.1"/>
    <property type="molecule type" value="Genomic_DNA"/>
</dbReference>
<keyword evidence="4" id="KW-1185">Reference proteome</keyword>
<dbReference type="InterPro" id="IPR019734">
    <property type="entry name" value="TPR_rpt"/>
</dbReference>
<protein>
    <recommendedName>
        <fullName evidence="2">NB-ARC domain-containing protein</fullName>
    </recommendedName>
</protein>
<evidence type="ECO:0000313" key="4">
    <source>
        <dbReference type="Proteomes" id="UP001480595"/>
    </source>
</evidence>
<dbReference type="RefSeq" id="XP_066712499.1">
    <property type="nucleotide sequence ID" value="XM_066863389.1"/>
</dbReference>
<gene>
    <name evidence="3" type="ORF">PG994_011980</name>
</gene>